<evidence type="ECO:0000256" key="7">
    <source>
        <dbReference type="ARBA" id="ARBA00022692"/>
    </source>
</evidence>
<dbReference type="OrthoDB" id="439792at2759"/>
<evidence type="ECO:0000256" key="5">
    <source>
        <dbReference type="ARBA" id="ARBA00012955"/>
    </source>
</evidence>
<dbReference type="InterPro" id="IPR007862">
    <property type="entry name" value="Adenylate_kinase_lid-dom"/>
</dbReference>
<evidence type="ECO:0000256" key="6">
    <source>
        <dbReference type="ARBA" id="ARBA00022679"/>
    </source>
</evidence>
<feature type="domain" description="Ion transport" evidence="15">
    <location>
        <begin position="49"/>
        <end position="152"/>
    </location>
</feature>
<evidence type="ECO:0000256" key="11">
    <source>
        <dbReference type="ARBA" id="ARBA00023136"/>
    </source>
</evidence>
<dbReference type="GO" id="GO:0004017">
    <property type="term" value="F:AMP kinase activity"/>
    <property type="evidence" value="ECO:0007669"/>
    <property type="project" value="UniProtKB-EC"/>
</dbReference>
<comment type="caution">
    <text evidence="17">The sequence shown here is derived from an EMBL/GenBank/DDBJ whole genome shotgun (WGS) entry which is preliminary data.</text>
</comment>
<dbReference type="InterPro" id="IPR027417">
    <property type="entry name" value="P-loop_NTPase"/>
</dbReference>
<evidence type="ECO:0000256" key="2">
    <source>
        <dbReference type="ARBA" id="ARBA00003053"/>
    </source>
</evidence>
<dbReference type="Gene3D" id="3.40.50.300">
    <property type="entry name" value="P-loop containing nucleotide triphosphate hydrolases"/>
    <property type="match status" value="1"/>
</dbReference>
<dbReference type="GO" id="GO:0005216">
    <property type="term" value="F:monoatomic ion channel activity"/>
    <property type="evidence" value="ECO:0007669"/>
    <property type="project" value="InterPro"/>
</dbReference>
<dbReference type="PANTHER" id="PTHR23359">
    <property type="entry name" value="NUCLEOTIDE KINASE"/>
    <property type="match status" value="1"/>
</dbReference>
<dbReference type="Pfam" id="PF00520">
    <property type="entry name" value="Ion_trans"/>
    <property type="match status" value="1"/>
</dbReference>
<evidence type="ECO:0000256" key="10">
    <source>
        <dbReference type="ARBA" id="ARBA00022989"/>
    </source>
</evidence>
<evidence type="ECO:0000259" key="16">
    <source>
        <dbReference type="Pfam" id="PF05191"/>
    </source>
</evidence>
<evidence type="ECO:0000256" key="13">
    <source>
        <dbReference type="RuleBase" id="RU003330"/>
    </source>
</evidence>
<evidence type="ECO:0000256" key="12">
    <source>
        <dbReference type="ARBA" id="ARBA00031517"/>
    </source>
</evidence>
<dbReference type="InterPro" id="IPR006259">
    <property type="entry name" value="Adenyl_kin_sub"/>
</dbReference>
<dbReference type="AlphaFoldDB" id="A0A2P6TZU5"/>
<keyword evidence="10" id="KW-1133">Transmembrane helix</keyword>
<organism evidence="17 18">
    <name type="scientific">Chlorella sorokiniana</name>
    <name type="common">Freshwater green alga</name>
    <dbReference type="NCBI Taxonomy" id="3076"/>
    <lineage>
        <taxon>Eukaryota</taxon>
        <taxon>Viridiplantae</taxon>
        <taxon>Chlorophyta</taxon>
        <taxon>core chlorophytes</taxon>
        <taxon>Trebouxiophyceae</taxon>
        <taxon>Chlorellales</taxon>
        <taxon>Chlorellaceae</taxon>
        <taxon>Chlorella clade</taxon>
        <taxon>Chlorella</taxon>
    </lineage>
</organism>
<dbReference type="CDD" id="cd01428">
    <property type="entry name" value="ADK"/>
    <property type="match status" value="1"/>
</dbReference>
<dbReference type="FunFam" id="3.40.50.300:FF:000106">
    <property type="entry name" value="Adenylate kinase mitochondrial"/>
    <property type="match status" value="1"/>
</dbReference>
<comment type="catalytic activity">
    <reaction evidence="1">
        <text>AMP + ATP = 2 ADP</text>
        <dbReference type="Rhea" id="RHEA:12973"/>
        <dbReference type="ChEBI" id="CHEBI:30616"/>
        <dbReference type="ChEBI" id="CHEBI:456215"/>
        <dbReference type="ChEBI" id="CHEBI:456216"/>
        <dbReference type="EC" id="2.7.4.3"/>
    </reaction>
</comment>
<reference evidence="17 18" key="1">
    <citation type="journal article" date="2018" name="Plant J.">
        <title>Genome sequences of Chlorella sorokiniana UTEX 1602 and Micractinium conductrix SAG 241.80: implications to maltose excretion by a green alga.</title>
        <authorList>
            <person name="Arriola M.B."/>
            <person name="Velmurugan N."/>
            <person name="Zhang Y."/>
            <person name="Plunkett M.H."/>
            <person name="Hondzo H."/>
            <person name="Barney B.M."/>
        </authorList>
    </citation>
    <scope>NUCLEOTIDE SEQUENCE [LARGE SCALE GENOMIC DNA]</scope>
    <source>
        <strain evidence="18">UTEX 1602</strain>
    </source>
</reference>
<dbReference type="PRINTS" id="PR00094">
    <property type="entry name" value="ADENYLTKNASE"/>
</dbReference>
<feature type="coiled-coil region" evidence="14">
    <location>
        <begin position="171"/>
        <end position="198"/>
    </location>
</feature>
<dbReference type="PROSITE" id="PS00113">
    <property type="entry name" value="ADENYLATE_KINASE"/>
    <property type="match status" value="1"/>
</dbReference>
<dbReference type="Pfam" id="PF00406">
    <property type="entry name" value="ADK"/>
    <property type="match status" value="1"/>
</dbReference>
<evidence type="ECO:0000256" key="4">
    <source>
        <dbReference type="ARBA" id="ARBA00007220"/>
    </source>
</evidence>
<dbReference type="EMBL" id="LHPG02000003">
    <property type="protein sequence ID" value="PRW59570.1"/>
    <property type="molecule type" value="Genomic_DNA"/>
</dbReference>
<evidence type="ECO:0000313" key="17">
    <source>
        <dbReference type="EMBL" id="PRW59570.1"/>
    </source>
</evidence>
<dbReference type="NCBIfam" id="NF001381">
    <property type="entry name" value="PRK00279.1-3"/>
    <property type="match status" value="1"/>
</dbReference>
<dbReference type="InterPro" id="IPR005821">
    <property type="entry name" value="Ion_trans_dom"/>
</dbReference>
<keyword evidence="8" id="KW-0547">Nucleotide-binding</keyword>
<protein>
    <recommendedName>
        <fullName evidence="5">adenylate kinase</fullName>
        <ecNumber evidence="5">2.7.4.3</ecNumber>
    </recommendedName>
    <alternativeName>
        <fullName evidence="12">ATP:AMP phosphotransferase</fullName>
    </alternativeName>
</protein>
<dbReference type="Pfam" id="PF05191">
    <property type="entry name" value="ADK_lid"/>
    <property type="match status" value="1"/>
</dbReference>
<dbReference type="Gene3D" id="1.20.120.350">
    <property type="entry name" value="Voltage-gated potassium channels. Chain C"/>
    <property type="match status" value="1"/>
</dbReference>
<keyword evidence="9 13" id="KW-0418">Kinase</keyword>
<evidence type="ECO:0000259" key="15">
    <source>
        <dbReference type="Pfam" id="PF00520"/>
    </source>
</evidence>
<keyword evidence="14" id="KW-0175">Coiled coil</keyword>
<dbReference type="STRING" id="3076.A0A2P6TZU5"/>
<name>A0A2P6TZU5_CHLSO</name>
<evidence type="ECO:0000256" key="9">
    <source>
        <dbReference type="ARBA" id="ARBA00022777"/>
    </source>
</evidence>
<gene>
    <name evidence="17" type="ORF">C2E21_1499</name>
</gene>
<dbReference type="EC" id="2.7.4.3" evidence="5"/>
<keyword evidence="6 13" id="KW-0808">Transferase</keyword>
<accession>A0A2P6TZU5</accession>
<dbReference type="InterPro" id="IPR000850">
    <property type="entry name" value="Adenylat/UMP-CMP_kin"/>
</dbReference>
<comment type="function">
    <text evidence="2">Catalyzes the reversible transfer of the terminal phosphate group between ATP and AMP. Plays an important role in cellular energy homeostasis and in adenine nucleotide metabolism.</text>
</comment>
<dbReference type="GO" id="GO:0005524">
    <property type="term" value="F:ATP binding"/>
    <property type="evidence" value="ECO:0007669"/>
    <property type="project" value="InterPro"/>
</dbReference>
<keyword evidence="11" id="KW-0472">Membrane</keyword>
<comment type="subcellular location">
    <subcellularLocation>
        <location evidence="3">Membrane</location>
        <topology evidence="3">Multi-pass membrane protein</topology>
    </subcellularLocation>
</comment>
<keyword evidence="7" id="KW-0812">Transmembrane</keyword>
<feature type="domain" description="Adenylate kinase active site lid" evidence="16">
    <location>
        <begin position="408"/>
        <end position="443"/>
    </location>
</feature>
<comment type="similarity">
    <text evidence="4 13">Belongs to the adenylate kinase family.</text>
</comment>
<dbReference type="GO" id="GO:0016020">
    <property type="term" value="C:membrane"/>
    <property type="evidence" value="ECO:0007669"/>
    <property type="project" value="UniProtKB-SubCell"/>
</dbReference>
<evidence type="ECO:0000256" key="1">
    <source>
        <dbReference type="ARBA" id="ARBA00000582"/>
    </source>
</evidence>
<sequence length="493" mass="53911">MQSLSRPKQPHWWWGPKLAKLQARCAEVLESSATHYTIIALTLLDLMIVVTELILSSIFPAAEAVPHAVHTTEEVLSWCSIAILCVFTAELLAKLAVFGHRYFTTSWWHMADAVVVVTSLTLELTLRGIAQEVASLLIFFRLWRILRVMHGVAEAMELNHEHELEQHHLLVHGLQKDLSEQGRRIRQLEREVAALSGAAAGAGVDVSSILRLAAAAASQPDMLLLQAEAADAVAANHAPGGEPLATPSFTQQQAAMDLSEIPTEELVHEVQRRLECLSKPEKRLILIGPPGSGKGTQSPMIKNENCLCHLATGDMLRAAVAAKTPLGLEAKKAMEAGALVSDEIVVGLIEENIKRPECRTGFVLDGFPRTVVQAEKLEGMLKKKGQSIDKVLNFAVPDQLLVDRITGRWVHPASGRSYHEKFAPPKVAGVDDVTGEPLVKRKDDNAETLKSRLSAFHAQTAPVIAFYKEKVVTIKADKPQEDVATQIRKALGL</sequence>
<dbReference type="NCBIfam" id="TIGR01351">
    <property type="entry name" value="adk"/>
    <property type="match status" value="1"/>
</dbReference>
<dbReference type="InterPro" id="IPR027359">
    <property type="entry name" value="Volt_channel_dom_sf"/>
</dbReference>
<dbReference type="HAMAP" id="MF_00235">
    <property type="entry name" value="Adenylate_kinase_Adk"/>
    <property type="match status" value="1"/>
</dbReference>
<evidence type="ECO:0000256" key="14">
    <source>
        <dbReference type="SAM" id="Coils"/>
    </source>
</evidence>
<dbReference type="SUPFAM" id="SSF81324">
    <property type="entry name" value="Voltage-gated potassium channels"/>
    <property type="match status" value="1"/>
</dbReference>
<dbReference type="InterPro" id="IPR033690">
    <property type="entry name" value="Adenylat_kinase_CS"/>
</dbReference>
<dbReference type="SUPFAM" id="SSF52540">
    <property type="entry name" value="P-loop containing nucleoside triphosphate hydrolases"/>
    <property type="match status" value="1"/>
</dbReference>
<proteinExistence type="inferred from homology"/>
<evidence type="ECO:0000256" key="8">
    <source>
        <dbReference type="ARBA" id="ARBA00022741"/>
    </source>
</evidence>
<evidence type="ECO:0000256" key="3">
    <source>
        <dbReference type="ARBA" id="ARBA00004141"/>
    </source>
</evidence>
<dbReference type="Proteomes" id="UP000239899">
    <property type="component" value="Unassembled WGS sequence"/>
</dbReference>
<evidence type="ECO:0000313" key="18">
    <source>
        <dbReference type="Proteomes" id="UP000239899"/>
    </source>
</evidence>
<keyword evidence="18" id="KW-1185">Reference proteome</keyword>